<evidence type="ECO:0000313" key="2">
    <source>
        <dbReference type="Proteomes" id="UP000183805"/>
    </source>
</evidence>
<dbReference type="EMBL" id="FPAZ01000023">
    <property type="protein sequence ID" value="SFT99410.1"/>
    <property type="molecule type" value="Genomic_DNA"/>
</dbReference>
<dbReference type="Gene3D" id="2.60.40.10">
    <property type="entry name" value="Immunoglobulins"/>
    <property type="match status" value="1"/>
</dbReference>
<organism evidence="1 2">
    <name type="scientific">Pseudoalteromonas lipolytica</name>
    <dbReference type="NCBI Taxonomy" id="570156"/>
    <lineage>
        <taxon>Bacteria</taxon>
        <taxon>Pseudomonadati</taxon>
        <taxon>Pseudomonadota</taxon>
        <taxon>Gammaproteobacteria</taxon>
        <taxon>Alteromonadales</taxon>
        <taxon>Pseudoalteromonadaceae</taxon>
        <taxon>Pseudoalteromonas</taxon>
    </lineage>
</organism>
<name>A0ABY1GXY1_9GAMM</name>
<dbReference type="RefSeq" id="WP_143104603.1">
    <property type="nucleotide sequence ID" value="NZ_FPAZ01000023.1"/>
</dbReference>
<dbReference type="NCBIfam" id="TIGR03501">
    <property type="entry name" value="GlyGly_CTERM"/>
    <property type="match status" value="1"/>
</dbReference>
<sequence length="148" mass="15302">SDIENPSDAASTTFMLTVEGLNDAPVVSVEASAQQMTEGGVLTLDASASHDLDNDELTFSWEGPGVIASPTSAVTEVSGLSVGEHQFTVTVSDGVDAMELGVSVTVTAQEVTVQPEVEAKSSSSGSLAWLTLLMAGFAGLRRRKAKRS</sequence>
<proteinExistence type="predicted"/>
<keyword evidence="2" id="KW-1185">Reference proteome</keyword>
<dbReference type="Pfam" id="PF17963">
    <property type="entry name" value="Big_9"/>
    <property type="match status" value="1"/>
</dbReference>
<evidence type="ECO:0000313" key="1">
    <source>
        <dbReference type="EMBL" id="SFT99410.1"/>
    </source>
</evidence>
<feature type="non-terminal residue" evidence="1">
    <location>
        <position position="1"/>
    </location>
</feature>
<accession>A0ABY1GXY1</accession>
<comment type="caution">
    <text evidence="1">The sequence shown here is derived from an EMBL/GenBank/DDBJ whole genome shotgun (WGS) entry which is preliminary data.</text>
</comment>
<dbReference type="InterPro" id="IPR020008">
    <property type="entry name" value="GlyGly_CTERM"/>
</dbReference>
<gene>
    <name evidence="1" type="ORF">SAMN04487854_1231</name>
</gene>
<dbReference type="InterPro" id="IPR013783">
    <property type="entry name" value="Ig-like_fold"/>
</dbReference>
<dbReference type="InterPro" id="IPR035986">
    <property type="entry name" value="PKD_dom_sf"/>
</dbReference>
<reference evidence="1 2" key="1">
    <citation type="submission" date="2016-10" db="EMBL/GenBank/DDBJ databases">
        <authorList>
            <person name="Varghese N."/>
            <person name="Submissions S."/>
        </authorList>
    </citation>
    <scope>NUCLEOTIDE SEQUENCE [LARGE SCALE GENOMIC DNA]</scope>
    <source>
        <strain evidence="1 2">CGMCC 1.8499</strain>
    </source>
</reference>
<dbReference type="SUPFAM" id="SSF49299">
    <property type="entry name" value="PKD domain"/>
    <property type="match status" value="1"/>
</dbReference>
<protein>
    <submittedName>
        <fullName evidence="1">GlyGly-CTERM domain-containing protein/MYXO-CTERM domain-containing protein</fullName>
    </submittedName>
</protein>
<dbReference type="Proteomes" id="UP000183805">
    <property type="component" value="Unassembled WGS sequence"/>
</dbReference>